<proteinExistence type="predicted"/>
<evidence type="ECO:0000313" key="2">
    <source>
        <dbReference type="EMBL" id="QHU31856.1"/>
    </source>
</evidence>
<reference evidence="2" key="1">
    <citation type="journal article" date="2020" name="Nature">
        <title>Giant virus diversity and host interactions through global metagenomics.</title>
        <authorList>
            <person name="Schulz F."/>
            <person name="Roux S."/>
            <person name="Paez-Espino D."/>
            <person name="Jungbluth S."/>
            <person name="Walsh D.A."/>
            <person name="Denef V.J."/>
            <person name="McMahon K.D."/>
            <person name="Konstantinidis K.T."/>
            <person name="Eloe-Fadrosh E.A."/>
            <person name="Kyrpides N.C."/>
            <person name="Woyke T."/>
        </authorList>
    </citation>
    <scope>NUCLEOTIDE SEQUENCE</scope>
    <source>
        <strain evidence="2">GVMAG-M-3300027963-41</strain>
    </source>
</reference>
<dbReference type="EMBL" id="MN740533">
    <property type="protein sequence ID" value="QHU31856.1"/>
    <property type="molecule type" value="Genomic_DNA"/>
</dbReference>
<dbReference type="AlphaFoldDB" id="A0A6C0LLR5"/>
<feature type="transmembrane region" description="Helical" evidence="1">
    <location>
        <begin position="6"/>
        <end position="25"/>
    </location>
</feature>
<sequence>MKSNYILLIVVSLAMLAIVIVRTNFKMIAEAFTDADDIAKANKTADDLSNGILGARAQGCPTAAVRGPDGRISVVPSGQTFYTLSDYITYLNGLYSNGSKCIPPQVTDDREPIFGLIGGQGVGAGSPDSYNLEGTTRDVLNTAADGEETSARTPINKLDDYEYTRVFQTEDQARNTISKESKNQLMEKHNLDWANLPFNSEERAEKEDEFIAGRMDNYWKDPKSGAFFNTVNGKNVMPPDSEAEYMREQKILASYRPTDISDHVVDSETQEVAKMVMKVYENDPNWDPIITKTDEGKYEVTELIPKTRKERFEDAKTIGMATTAGFGNEPRDPKASVQITDNMRNDPFFDKGGVKDNDNQRVWNYNDFRKWTPDLERMFAPTAETKAWY</sequence>
<organism evidence="2">
    <name type="scientific">viral metagenome</name>
    <dbReference type="NCBI Taxonomy" id="1070528"/>
    <lineage>
        <taxon>unclassified sequences</taxon>
        <taxon>metagenomes</taxon>
        <taxon>organismal metagenomes</taxon>
    </lineage>
</organism>
<protein>
    <submittedName>
        <fullName evidence="2">Uncharacterized protein</fullName>
    </submittedName>
</protein>
<accession>A0A6C0LLR5</accession>
<keyword evidence="1" id="KW-0472">Membrane</keyword>
<keyword evidence="1" id="KW-0812">Transmembrane</keyword>
<name>A0A6C0LLR5_9ZZZZ</name>
<evidence type="ECO:0000256" key="1">
    <source>
        <dbReference type="SAM" id="Phobius"/>
    </source>
</evidence>
<keyword evidence="1" id="KW-1133">Transmembrane helix</keyword>